<proteinExistence type="predicted"/>
<dbReference type="Gene3D" id="3.40.190.10">
    <property type="entry name" value="Periplasmic binding protein-like II"/>
    <property type="match status" value="2"/>
</dbReference>
<gene>
    <name evidence="1" type="ordered locus">VC0395_1133</name>
</gene>
<dbReference type="PANTHER" id="PTHR42941:SF1">
    <property type="entry name" value="SLL1037 PROTEIN"/>
    <property type="match status" value="1"/>
</dbReference>
<dbReference type="CDD" id="cd13520">
    <property type="entry name" value="PBP2_TAXI_TRAP"/>
    <property type="match status" value="1"/>
</dbReference>
<organism evidence="1 2">
    <name type="scientific">Vibrio cholerae serotype O1 (strain ATCC 39541 / Classical Ogawa 395 / O395)</name>
    <dbReference type="NCBI Taxonomy" id="345073"/>
    <lineage>
        <taxon>Bacteria</taxon>
        <taxon>Pseudomonadati</taxon>
        <taxon>Pseudomonadota</taxon>
        <taxon>Gammaproteobacteria</taxon>
        <taxon>Vibrionales</taxon>
        <taxon>Vibrionaceae</taxon>
        <taxon>Vibrio</taxon>
    </lineage>
</organism>
<dbReference type="PANTHER" id="PTHR42941">
    <property type="entry name" value="SLL1037 PROTEIN"/>
    <property type="match status" value="1"/>
</dbReference>
<dbReference type="NCBIfam" id="TIGR02122">
    <property type="entry name" value="TRAP_TAXI"/>
    <property type="match status" value="1"/>
</dbReference>
<dbReference type="SUPFAM" id="SSF53850">
    <property type="entry name" value="Periplasmic binding protein-like II"/>
    <property type="match status" value="1"/>
</dbReference>
<dbReference type="KEGG" id="vco:VC0395_1133"/>
<reference evidence="1 2" key="1">
    <citation type="submission" date="2007-03" db="EMBL/GenBank/DDBJ databases">
        <authorList>
            <person name="Heidelberg J."/>
        </authorList>
    </citation>
    <scope>NUCLEOTIDE SEQUENCE [LARGE SCALE GENOMIC DNA]</scope>
    <source>
        <strain evidence="2">ATCC 39541 / Classical Ogawa 395 / O395</strain>
    </source>
</reference>
<dbReference type="PATRIC" id="fig|345073.21.peg.2896"/>
<dbReference type="InterPro" id="IPR011852">
    <property type="entry name" value="TRAP_TAXI"/>
</dbReference>
<dbReference type="eggNOG" id="COG2358">
    <property type="taxonomic scope" value="Bacteria"/>
</dbReference>
<name>A0A0H3AG59_VIBC3</name>
<protein>
    <submittedName>
        <fullName evidence="1">Immunogenic protein</fullName>
    </submittedName>
</protein>
<dbReference type="Pfam" id="PF16868">
    <property type="entry name" value="NMT1_3"/>
    <property type="match status" value="1"/>
</dbReference>
<dbReference type="AlphaFoldDB" id="A0A0H3AG59"/>
<sequence length="351" mass="37965">METVQHRKIITTWRVTMKQKRLTQTLLAAITSFGLIGGAYAAEERSYILATASTGGTYYPVGVALATLTKVKLTPSYHFSLSAISSAGSGENVKLMNDNEAQFAILQGLYGAWAWAGEGPYAERQNQLRSVSMLWQNVEHFIVRSDLAPTGTIADLASMKGKKFSIGSKNSGTEFSGRQIMKGVGVDPDTFNLAYLGYGGSASALQNGTIDGMNTPAGVPVGAVTQAFAAMGNDIKILSFTDEQIKQANGNYNLWTKFDIPANTYPGVDKTITTIAQPNFLAVRTDISEEDVYQLTKAMYENLAFLQGIHKATKDMAIEKAIEGLPMPLHAGAARYYQEVGIKIPAHLMPQ</sequence>
<dbReference type="EMBL" id="CP000626">
    <property type="protein sequence ID" value="ABQ18884.1"/>
    <property type="molecule type" value="Genomic_DNA"/>
</dbReference>
<evidence type="ECO:0000313" key="1">
    <source>
        <dbReference type="EMBL" id="ABQ18884.1"/>
    </source>
</evidence>
<evidence type="ECO:0000313" key="2">
    <source>
        <dbReference type="Proteomes" id="UP000000249"/>
    </source>
</evidence>
<dbReference type="Proteomes" id="UP000000249">
    <property type="component" value="Chromosome 2"/>
</dbReference>
<dbReference type="KEGG" id="vcr:VC395_A0137"/>
<accession>A0A0H3AG59</accession>